<evidence type="ECO:0000313" key="2">
    <source>
        <dbReference type="EMBL" id="MBA5608854.1"/>
    </source>
</evidence>
<evidence type="ECO:0000313" key="3">
    <source>
        <dbReference type="Proteomes" id="UP000566711"/>
    </source>
</evidence>
<dbReference type="InterPro" id="IPR024445">
    <property type="entry name" value="Tnp_ISXO2-like"/>
</dbReference>
<organism evidence="2 3">
    <name type="scientific">Rugamonas fusca</name>
    <dbReference type="NCBI Taxonomy" id="2758568"/>
    <lineage>
        <taxon>Bacteria</taxon>
        <taxon>Pseudomonadati</taxon>
        <taxon>Pseudomonadota</taxon>
        <taxon>Betaproteobacteria</taxon>
        <taxon>Burkholderiales</taxon>
        <taxon>Oxalobacteraceae</taxon>
        <taxon>Telluria group</taxon>
        <taxon>Rugamonas</taxon>
    </lineage>
</organism>
<sequence>MRSADFGQLLAQLKDLSLRQRERVLAYLSVSDQREKVIGILEKAAEASLACPQCRSLHFHRHGRADGLQRFRCIDCGRTFNSLSGTPLARLRLKSKWLEYSRCLLHATTVRRAAIGVAIHKNTSFRWRHRFLTLPKTDRPEKLTGILEADEMYCLESEKGARHLDRPPRKRGEAATKRGLSFEQVCILVARDRTGQTIDYVTGKGPVNKRQLKRCLPPVMDDDVLLVSDANAAYRYFARDQGISHEIVNASASERVRGAIHIQNVNAYHSRYKGWVSRFHGVASHYLPNYLGWHWAVDR</sequence>
<dbReference type="Pfam" id="PF12762">
    <property type="entry name" value="DDE_Tnp_IS1595"/>
    <property type="match status" value="1"/>
</dbReference>
<proteinExistence type="predicted"/>
<accession>A0A7W2I9R5</accession>
<feature type="non-terminal residue" evidence="2">
    <location>
        <position position="299"/>
    </location>
</feature>
<evidence type="ECO:0000259" key="1">
    <source>
        <dbReference type="SMART" id="SM01126"/>
    </source>
</evidence>
<gene>
    <name evidence="2" type="ORF">H3H36_26315</name>
</gene>
<dbReference type="RefSeq" id="WP_182220984.1">
    <property type="nucleotide sequence ID" value="NZ_JACEZS010000060.1"/>
</dbReference>
<dbReference type="NCBIfam" id="NF033547">
    <property type="entry name" value="transpos_IS1595"/>
    <property type="match status" value="1"/>
</dbReference>
<reference evidence="2 3" key="1">
    <citation type="submission" date="2020-07" db="EMBL/GenBank/DDBJ databases">
        <title>Novel species isolated from subtropical streams in China.</title>
        <authorList>
            <person name="Lu H."/>
        </authorList>
    </citation>
    <scope>NUCLEOTIDE SEQUENCE [LARGE SCALE GENOMIC DNA]</scope>
    <source>
        <strain evidence="2 3">FT3S</strain>
    </source>
</reference>
<keyword evidence="3" id="KW-1185">Reference proteome</keyword>
<dbReference type="Proteomes" id="UP000566711">
    <property type="component" value="Unassembled WGS sequence"/>
</dbReference>
<feature type="domain" description="ISXO2-like transposase" evidence="1">
    <location>
        <begin position="142"/>
        <end position="295"/>
    </location>
</feature>
<dbReference type="EMBL" id="JACEZS010000060">
    <property type="protein sequence ID" value="MBA5608854.1"/>
    <property type="molecule type" value="Genomic_DNA"/>
</dbReference>
<dbReference type="SMART" id="SM01126">
    <property type="entry name" value="DDE_Tnp_IS1595"/>
    <property type="match status" value="1"/>
</dbReference>
<protein>
    <submittedName>
        <fullName evidence="2">IS1595 family transposase</fullName>
    </submittedName>
</protein>
<dbReference type="AlphaFoldDB" id="A0A7W2I9R5"/>
<comment type="caution">
    <text evidence="2">The sequence shown here is derived from an EMBL/GenBank/DDBJ whole genome shotgun (WGS) entry which is preliminary data.</text>
</comment>
<name>A0A7W2I9R5_9BURK</name>